<reference evidence="1 2" key="1">
    <citation type="submission" date="2017-04" db="EMBL/GenBank/DDBJ databases">
        <authorList>
            <person name="Afonso C.L."/>
            <person name="Miller P.J."/>
            <person name="Scott M.A."/>
            <person name="Spackman E."/>
            <person name="Goraichik I."/>
            <person name="Dimitrov K.M."/>
            <person name="Suarez D.L."/>
            <person name="Swayne D.E."/>
        </authorList>
    </citation>
    <scope>NUCLEOTIDE SEQUENCE [LARGE SCALE GENOMIC DNA]</scope>
    <source>
        <strain evidence="1 2">CGMCC 1.10972</strain>
    </source>
</reference>
<keyword evidence="2" id="KW-1185">Reference proteome</keyword>
<sequence length="76" mass="8406">MSLYPLEYRIEPDGAAWAVMFGGESHGGFDNRRSAIKSAVADAIRVEKLGYRVAVVASRPKGCEALCERMIKRPHL</sequence>
<accession>A0A1W2ASH2</accession>
<dbReference type="EMBL" id="FWXR01000005">
    <property type="protein sequence ID" value="SMC63635.1"/>
    <property type="molecule type" value="Genomic_DNA"/>
</dbReference>
<organism evidence="1 2">
    <name type="scientific">Fulvimarina manganoxydans</name>
    <dbReference type="NCBI Taxonomy" id="937218"/>
    <lineage>
        <taxon>Bacteria</taxon>
        <taxon>Pseudomonadati</taxon>
        <taxon>Pseudomonadota</taxon>
        <taxon>Alphaproteobacteria</taxon>
        <taxon>Hyphomicrobiales</taxon>
        <taxon>Aurantimonadaceae</taxon>
        <taxon>Fulvimarina</taxon>
    </lineage>
</organism>
<name>A0A1W2ASH2_9HYPH</name>
<dbReference type="RefSeq" id="WP_084409490.1">
    <property type="nucleotide sequence ID" value="NZ_FWXR01000005.1"/>
</dbReference>
<dbReference type="AlphaFoldDB" id="A0A1W2ASH2"/>
<proteinExistence type="predicted"/>
<gene>
    <name evidence="1" type="ORF">SAMN06297251_10551</name>
</gene>
<protein>
    <recommendedName>
        <fullName evidence="3">DUF2188 domain-containing protein</fullName>
    </recommendedName>
</protein>
<evidence type="ECO:0008006" key="3">
    <source>
        <dbReference type="Google" id="ProtNLM"/>
    </source>
</evidence>
<dbReference type="Proteomes" id="UP000192656">
    <property type="component" value="Unassembled WGS sequence"/>
</dbReference>
<evidence type="ECO:0000313" key="2">
    <source>
        <dbReference type="Proteomes" id="UP000192656"/>
    </source>
</evidence>
<evidence type="ECO:0000313" key="1">
    <source>
        <dbReference type="EMBL" id="SMC63635.1"/>
    </source>
</evidence>